<dbReference type="GO" id="GO:0033926">
    <property type="term" value="F:endo-alpha-N-acetylgalactosaminidase activity"/>
    <property type="evidence" value="ECO:0007669"/>
    <property type="project" value="InterPro"/>
</dbReference>
<dbReference type="InterPro" id="IPR024746">
    <property type="entry name" value="Glyco_hydro_100"/>
</dbReference>
<organism evidence="7 8">
    <name type="scientific">Pukyongia salina</name>
    <dbReference type="NCBI Taxonomy" id="2094025"/>
    <lineage>
        <taxon>Bacteria</taxon>
        <taxon>Pseudomonadati</taxon>
        <taxon>Bacteroidota</taxon>
        <taxon>Flavobacteriia</taxon>
        <taxon>Flavobacteriales</taxon>
        <taxon>Flavobacteriaceae</taxon>
        <taxon>Pukyongia</taxon>
    </lineage>
</organism>
<dbReference type="OrthoDB" id="49490at2"/>
<evidence type="ECO:0000313" key="8">
    <source>
        <dbReference type="Proteomes" id="UP000238442"/>
    </source>
</evidence>
<protein>
    <recommendedName>
        <fullName evidence="3">beta-fructofuranosidase</fullName>
        <ecNumber evidence="3">3.2.1.26</ecNumber>
    </recommendedName>
</protein>
<dbReference type="Proteomes" id="UP000238442">
    <property type="component" value="Chromosome"/>
</dbReference>
<dbReference type="EMBL" id="CP027062">
    <property type="protein sequence ID" value="AVI51049.1"/>
    <property type="molecule type" value="Genomic_DNA"/>
</dbReference>
<evidence type="ECO:0000313" key="7">
    <source>
        <dbReference type="EMBL" id="AVI51049.1"/>
    </source>
</evidence>
<comment type="catalytic activity">
    <reaction evidence="1">
        <text>Hydrolysis of terminal non-reducing beta-D-fructofuranoside residues in beta-D-fructofuranosides.</text>
        <dbReference type="EC" id="3.2.1.26"/>
    </reaction>
</comment>
<evidence type="ECO:0000256" key="6">
    <source>
        <dbReference type="ARBA" id="ARBA00023295"/>
    </source>
</evidence>
<keyword evidence="6" id="KW-0326">Glycosidase</keyword>
<accession>A0A2S0HWL7</accession>
<dbReference type="Gene3D" id="1.50.10.10">
    <property type="match status" value="1"/>
</dbReference>
<evidence type="ECO:0000256" key="5">
    <source>
        <dbReference type="ARBA" id="ARBA00023277"/>
    </source>
</evidence>
<comment type="similarity">
    <text evidence="2">Belongs to the glycosyl hydrolase 100 family.</text>
</comment>
<dbReference type="InterPro" id="IPR012341">
    <property type="entry name" value="6hp_glycosidase-like_sf"/>
</dbReference>
<evidence type="ECO:0000256" key="3">
    <source>
        <dbReference type="ARBA" id="ARBA00012758"/>
    </source>
</evidence>
<dbReference type="AlphaFoldDB" id="A0A2S0HWL7"/>
<evidence type="ECO:0000256" key="1">
    <source>
        <dbReference type="ARBA" id="ARBA00000094"/>
    </source>
</evidence>
<dbReference type="SUPFAM" id="SSF48208">
    <property type="entry name" value="Six-hairpin glycosidases"/>
    <property type="match status" value="1"/>
</dbReference>
<dbReference type="RefSeq" id="WP_105216290.1">
    <property type="nucleotide sequence ID" value="NZ_CP027062.1"/>
</dbReference>
<dbReference type="GO" id="GO:0005975">
    <property type="term" value="P:carbohydrate metabolic process"/>
    <property type="evidence" value="ECO:0007669"/>
    <property type="project" value="InterPro"/>
</dbReference>
<proteinExistence type="inferred from homology"/>
<dbReference type="EC" id="3.2.1.26" evidence="3"/>
<dbReference type="InterPro" id="IPR008928">
    <property type="entry name" value="6-hairpin_glycosidase_sf"/>
</dbReference>
<keyword evidence="8" id="KW-1185">Reference proteome</keyword>
<name>A0A2S0HWL7_9FLAO</name>
<dbReference type="GO" id="GO:0004564">
    <property type="term" value="F:beta-fructofuranosidase activity"/>
    <property type="evidence" value="ECO:0007669"/>
    <property type="project" value="UniProtKB-EC"/>
</dbReference>
<evidence type="ECO:0000256" key="2">
    <source>
        <dbReference type="ARBA" id="ARBA00007671"/>
    </source>
</evidence>
<evidence type="ECO:0000256" key="4">
    <source>
        <dbReference type="ARBA" id="ARBA00022801"/>
    </source>
</evidence>
<dbReference type="KEGG" id="aue:C5O00_07605"/>
<reference evidence="7 8" key="1">
    <citation type="submission" date="2018-02" db="EMBL/GenBank/DDBJ databases">
        <title>Genomic analysis of the strain RR4-38 isolated from a seawater recirculating aquaculture system.</title>
        <authorList>
            <person name="Kim Y.-S."/>
            <person name="Jang Y.H."/>
            <person name="Kim K.-H."/>
        </authorList>
    </citation>
    <scope>NUCLEOTIDE SEQUENCE [LARGE SCALE GENOMIC DNA]</scope>
    <source>
        <strain evidence="7 8">RR4-38</strain>
    </source>
</reference>
<dbReference type="Pfam" id="PF12899">
    <property type="entry name" value="Glyco_hydro_100"/>
    <property type="match status" value="1"/>
</dbReference>
<gene>
    <name evidence="7" type="ORF">C5O00_07605</name>
</gene>
<sequence length="399" mass="45199">MKNNSAIHNDAVNLLHRLCTNDGILASTIEADNYKRIWARDSIVCGLAGILLNDPVILNGLKNSLLTLSRGQHKLGMIPSNVLPGDSKDISFGSLAGRIDANTWFIIGSCLYFLTTEDNETWIELQPAVQKCRIFLNTVEFNDRGWTYTPLSGNWADEYPVHGYTLYDNCLRLWGEKLWIKITGEPFTEYDELVEKTRLNFWPTHNTDPRTVYHTTAFNQALENKIMHYSAFILPGIYDFRFDAAGNALAHLIFESEPNKKETTKTFLSQLSSEVGRHAVPAFWPMITSKSSDWNLLAGNYSFEFKNHPGYFHNGGIWPVWMGLYCLGLSKIGLKEEVDQICSEFEKMVSASENWNFQEYFNAVDFNTGGKTEMGYTASGIVFMNSALNNPEFALSLQL</sequence>
<keyword evidence="5" id="KW-0119">Carbohydrate metabolism</keyword>
<keyword evidence="4" id="KW-0378">Hydrolase</keyword>